<organism evidence="1 2">
    <name type="scientific">Limnofasciculus baicalensis BBK-W-15</name>
    <dbReference type="NCBI Taxonomy" id="2699891"/>
    <lineage>
        <taxon>Bacteria</taxon>
        <taxon>Bacillati</taxon>
        <taxon>Cyanobacteriota</taxon>
        <taxon>Cyanophyceae</taxon>
        <taxon>Coleofasciculales</taxon>
        <taxon>Coleofasciculaceae</taxon>
        <taxon>Limnofasciculus</taxon>
        <taxon>Limnofasciculus baicalensis</taxon>
    </lineage>
</organism>
<sequence>MQQIHVGFFSAKDYLDKTELSGVIYNTHQALKSRDMEIIGVRNPINHSGYFKKIKRNIDKFIPVKSTSIRDSKARFAGNFQKRIKAGPCDLLFCPFSSTELSFLATSLPIVYLSDATVKQINETYKIYSTPEEFILASQEETAAISRANKLVYSSEWAANSAVSDYGANPNKIEIVPFGANVEKEKVPEVNQILNKCLNSRCRLLFIGTNWTRKGGNIAFETLVSLINQGIDAELLMIGCIVPPEFKHERVKVMPFLNKNIPQQQEQYFKLLLESHFLISPTRADCSPMVFAEANAYGIPVITTDVGGIPTIIRNGRNGYMFPLSASSDEYANLIATNFSDKDTYEQLVRFSREEYETRLNWDTWGQRIYDIMKDTINYSGSHLSAVQF</sequence>
<dbReference type="CDD" id="cd03801">
    <property type="entry name" value="GT4_PimA-like"/>
    <property type="match status" value="1"/>
</dbReference>
<proteinExistence type="predicted"/>
<gene>
    <name evidence="1" type="ORF">NJ959_02935</name>
</gene>
<dbReference type="Gene3D" id="3.40.50.2000">
    <property type="entry name" value="Glycogen Phosphorylase B"/>
    <property type="match status" value="2"/>
</dbReference>
<dbReference type="RefSeq" id="WP_254010242.1">
    <property type="nucleotide sequence ID" value="NZ_JAMZMM010000014.1"/>
</dbReference>
<dbReference type="PANTHER" id="PTHR12526:SF637">
    <property type="entry name" value="GLYCOSYLTRANSFERASE EPSF-RELATED"/>
    <property type="match status" value="1"/>
</dbReference>
<dbReference type="Proteomes" id="UP001204953">
    <property type="component" value="Unassembled WGS sequence"/>
</dbReference>
<keyword evidence="2" id="KW-1185">Reference proteome</keyword>
<evidence type="ECO:0000313" key="2">
    <source>
        <dbReference type="Proteomes" id="UP001204953"/>
    </source>
</evidence>
<dbReference type="AlphaFoldDB" id="A0AAE3KQJ1"/>
<dbReference type="Pfam" id="PF13692">
    <property type="entry name" value="Glyco_trans_1_4"/>
    <property type="match status" value="1"/>
</dbReference>
<comment type="caution">
    <text evidence="1">The sequence shown here is derived from an EMBL/GenBank/DDBJ whole genome shotgun (WGS) entry which is preliminary data.</text>
</comment>
<accession>A0AAE3KQJ1</accession>
<reference evidence="1" key="1">
    <citation type="submission" date="2022-06" db="EMBL/GenBank/DDBJ databases">
        <title>New cyanobacteria of genus Symplocastrum in benthos of Lake Baikal.</title>
        <authorList>
            <person name="Sorokovikova E."/>
            <person name="Tikhonova I."/>
            <person name="Krasnopeev A."/>
            <person name="Evseev P."/>
            <person name="Gladkikh A."/>
            <person name="Belykh O."/>
        </authorList>
    </citation>
    <scope>NUCLEOTIDE SEQUENCE</scope>
    <source>
        <strain evidence="1">BBK-W-15</strain>
    </source>
</reference>
<evidence type="ECO:0000313" key="1">
    <source>
        <dbReference type="EMBL" id="MCP2727427.1"/>
    </source>
</evidence>
<protein>
    <submittedName>
        <fullName evidence="1">Glycosyltransferase family 4 protein</fullName>
    </submittedName>
</protein>
<dbReference type="SUPFAM" id="SSF53756">
    <property type="entry name" value="UDP-Glycosyltransferase/glycogen phosphorylase"/>
    <property type="match status" value="1"/>
</dbReference>
<name>A0AAE3KQJ1_9CYAN</name>
<dbReference type="PANTHER" id="PTHR12526">
    <property type="entry name" value="GLYCOSYLTRANSFERASE"/>
    <property type="match status" value="1"/>
</dbReference>
<dbReference type="EMBL" id="JAMZMM010000014">
    <property type="protein sequence ID" value="MCP2727427.1"/>
    <property type="molecule type" value="Genomic_DNA"/>
</dbReference>